<evidence type="ECO:0000256" key="9">
    <source>
        <dbReference type="ARBA" id="ARBA00041631"/>
    </source>
</evidence>
<dbReference type="PANTHER" id="PTHR11954">
    <property type="entry name" value="D-DOPACHROME DECARBOXYLASE"/>
    <property type="match status" value="1"/>
</dbReference>
<evidence type="ECO:0000256" key="10">
    <source>
        <dbReference type="ARBA" id="ARBA00041912"/>
    </source>
</evidence>
<keyword evidence="4" id="KW-0413">Isomerase</keyword>
<evidence type="ECO:0000313" key="12">
    <source>
        <dbReference type="EMBL" id="SHI46046.1"/>
    </source>
</evidence>
<comment type="catalytic activity">
    <reaction evidence="5">
        <text>3-phenylpyruvate = enol-phenylpyruvate</text>
        <dbReference type="Rhea" id="RHEA:17097"/>
        <dbReference type="ChEBI" id="CHEBI:16815"/>
        <dbReference type="ChEBI" id="CHEBI:18005"/>
        <dbReference type="EC" id="5.3.2.1"/>
    </reaction>
</comment>
<reference evidence="12 13" key="1">
    <citation type="submission" date="2016-11" db="EMBL/GenBank/DDBJ databases">
        <authorList>
            <person name="Jaros S."/>
            <person name="Januszkiewicz K."/>
            <person name="Wedrychowicz H."/>
        </authorList>
    </citation>
    <scope>NUCLEOTIDE SEQUENCE [LARGE SCALE GENOMIC DNA]</scope>
    <source>
        <strain evidence="12 13">DSM 21758</strain>
    </source>
</reference>
<evidence type="ECO:0000256" key="5">
    <source>
        <dbReference type="ARBA" id="ARBA00036735"/>
    </source>
</evidence>
<name>A0A1M6BBH9_9CLOT</name>
<dbReference type="EMBL" id="FQZB01000003">
    <property type="protein sequence ID" value="SHI46046.1"/>
    <property type="molecule type" value="Genomic_DNA"/>
</dbReference>
<keyword evidence="13" id="KW-1185">Reference proteome</keyword>
<dbReference type="Proteomes" id="UP000184310">
    <property type="component" value="Unassembled WGS sequence"/>
</dbReference>
<keyword evidence="3" id="KW-0964">Secreted</keyword>
<organism evidence="12 13">
    <name type="scientific">Clostridium cavendishii DSM 21758</name>
    <dbReference type="NCBI Taxonomy" id="1121302"/>
    <lineage>
        <taxon>Bacteria</taxon>
        <taxon>Bacillati</taxon>
        <taxon>Bacillota</taxon>
        <taxon>Clostridia</taxon>
        <taxon>Eubacteriales</taxon>
        <taxon>Clostridiaceae</taxon>
        <taxon>Clostridium</taxon>
    </lineage>
</organism>
<comment type="subcellular location">
    <subcellularLocation>
        <location evidence="1">Secreted</location>
    </subcellularLocation>
</comment>
<dbReference type="SUPFAM" id="SSF55331">
    <property type="entry name" value="Tautomerase/MIF"/>
    <property type="match status" value="1"/>
</dbReference>
<gene>
    <name evidence="12" type="ORF">SAMN02745163_00306</name>
</gene>
<accession>A0A1M6BBH9</accession>
<evidence type="ECO:0000256" key="4">
    <source>
        <dbReference type="ARBA" id="ARBA00023235"/>
    </source>
</evidence>
<evidence type="ECO:0000256" key="7">
    <source>
        <dbReference type="ARBA" id="ARBA00038932"/>
    </source>
</evidence>
<dbReference type="InterPro" id="IPR014347">
    <property type="entry name" value="Tautomerase/MIF_sf"/>
</dbReference>
<evidence type="ECO:0000256" key="6">
    <source>
        <dbReference type="ARBA" id="ARBA00036823"/>
    </source>
</evidence>
<dbReference type="GO" id="GO:0050178">
    <property type="term" value="F:phenylpyruvate tautomerase activity"/>
    <property type="evidence" value="ECO:0007669"/>
    <property type="project" value="UniProtKB-EC"/>
</dbReference>
<evidence type="ECO:0000313" key="13">
    <source>
        <dbReference type="Proteomes" id="UP000184310"/>
    </source>
</evidence>
<dbReference type="InterPro" id="IPR001398">
    <property type="entry name" value="Macrophage_inhib_fac"/>
</dbReference>
<dbReference type="GO" id="GO:0005125">
    <property type="term" value="F:cytokine activity"/>
    <property type="evidence" value="ECO:0007669"/>
    <property type="project" value="UniProtKB-KW"/>
</dbReference>
<proteinExistence type="predicted"/>
<evidence type="ECO:0000256" key="11">
    <source>
        <dbReference type="ARBA" id="ARBA00042730"/>
    </source>
</evidence>
<comment type="catalytic activity">
    <reaction evidence="6">
        <text>L-dopachrome = 5,6-dihydroxyindole-2-carboxylate</text>
        <dbReference type="Rhea" id="RHEA:13041"/>
        <dbReference type="ChEBI" id="CHEBI:16875"/>
        <dbReference type="ChEBI" id="CHEBI:57509"/>
        <dbReference type="EC" id="5.3.3.12"/>
    </reaction>
</comment>
<evidence type="ECO:0000256" key="8">
    <source>
        <dbReference type="ARBA" id="ARBA00039086"/>
    </source>
</evidence>
<dbReference type="OrthoDB" id="5769863at2"/>
<dbReference type="EC" id="5.3.2.1" evidence="8"/>
<sequence>MPYIGSRLTIKLSDEKKALLVKELGKICTSCLGKSESYLMLGFEDDFCLYFKGEKLAFGAFVEVKIFGKANPTAFENTTKNICALFEKELSIPQDNIYVKYEEVDNWGYNGFNF</sequence>
<dbReference type="GO" id="GO:0004167">
    <property type="term" value="F:dopachrome isomerase activity"/>
    <property type="evidence" value="ECO:0007669"/>
    <property type="project" value="UniProtKB-EC"/>
</dbReference>
<dbReference type="Pfam" id="PF01187">
    <property type="entry name" value="MIF"/>
    <property type="match status" value="1"/>
</dbReference>
<keyword evidence="2" id="KW-0202">Cytokine</keyword>
<dbReference type="AlphaFoldDB" id="A0A1M6BBH9"/>
<dbReference type="GO" id="GO:0005615">
    <property type="term" value="C:extracellular space"/>
    <property type="evidence" value="ECO:0007669"/>
    <property type="project" value="UniProtKB-KW"/>
</dbReference>
<dbReference type="Gene3D" id="3.30.429.10">
    <property type="entry name" value="Macrophage Migration Inhibitory Factor"/>
    <property type="match status" value="1"/>
</dbReference>
<evidence type="ECO:0000256" key="1">
    <source>
        <dbReference type="ARBA" id="ARBA00004613"/>
    </source>
</evidence>
<dbReference type="RefSeq" id="WP_072984578.1">
    <property type="nucleotide sequence ID" value="NZ_FQZB01000003.1"/>
</dbReference>
<dbReference type="EC" id="5.3.3.12" evidence="7"/>
<dbReference type="PANTHER" id="PTHR11954:SF6">
    <property type="entry name" value="MACROPHAGE MIGRATION INHIBITORY FACTOR"/>
    <property type="match status" value="1"/>
</dbReference>
<evidence type="ECO:0000256" key="2">
    <source>
        <dbReference type="ARBA" id="ARBA00022514"/>
    </source>
</evidence>
<protein>
    <recommendedName>
        <fullName evidence="11">L-dopachrome isomerase</fullName>
        <ecNumber evidence="8">5.3.2.1</ecNumber>
        <ecNumber evidence="7">5.3.3.12</ecNumber>
    </recommendedName>
    <alternativeName>
        <fullName evidence="9">L-dopachrome tautomerase</fullName>
    </alternativeName>
    <alternativeName>
        <fullName evidence="10">Phenylpyruvate tautomerase</fullName>
    </alternativeName>
</protein>
<dbReference type="STRING" id="1121302.SAMN02745163_00306"/>
<evidence type="ECO:0000256" key="3">
    <source>
        <dbReference type="ARBA" id="ARBA00022525"/>
    </source>
</evidence>